<comment type="caution">
    <text evidence="2">The sequence shown here is derived from an EMBL/GenBank/DDBJ whole genome shotgun (WGS) entry which is preliminary data.</text>
</comment>
<feature type="signal peptide" evidence="1">
    <location>
        <begin position="1"/>
        <end position="19"/>
    </location>
</feature>
<protein>
    <submittedName>
        <fullName evidence="2">(apollo) hypothetical protein</fullName>
    </submittedName>
</protein>
<organism evidence="2 3">
    <name type="scientific">Parnassius apollo</name>
    <name type="common">Apollo butterfly</name>
    <name type="synonym">Papilio apollo</name>
    <dbReference type="NCBI Taxonomy" id="110799"/>
    <lineage>
        <taxon>Eukaryota</taxon>
        <taxon>Metazoa</taxon>
        <taxon>Ecdysozoa</taxon>
        <taxon>Arthropoda</taxon>
        <taxon>Hexapoda</taxon>
        <taxon>Insecta</taxon>
        <taxon>Pterygota</taxon>
        <taxon>Neoptera</taxon>
        <taxon>Endopterygota</taxon>
        <taxon>Lepidoptera</taxon>
        <taxon>Glossata</taxon>
        <taxon>Ditrysia</taxon>
        <taxon>Papilionoidea</taxon>
        <taxon>Papilionidae</taxon>
        <taxon>Parnassiinae</taxon>
        <taxon>Parnassini</taxon>
        <taxon>Parnassius</taxon>
        <taxon>Parnassius</taxon>
    </lineage>
</organism>
<sequence>MNIQGIINSFFLLLPITLAITSDYVFEFGVDQGNVIYNKDGTIFFLNPVTSVEIPVPEGVSVTYVKVTVNALSPPKVDYDNLYHKVNVGIRSKKGSEIETVGARVEGDVLSYHFKSYIPVFRKIQYVIVKPQRKDVENNFTYLKVEYVNKITAIVVLYNATKQIVLFGLRYPFIRTPYEITGYSRLLNSTSKPLNETSLLNSTSKPDDETSLLNSTSKPLNQTIRSFKWDLPNLYDLIKDLIY</sequence>
<feature type="chain" id="PRO_5035734622" evidence="1">
    <location>
        <begin position="20"/>
        <end position="243"/>
    </location>
</feature>
<accession>A0A8S3WER4</accession>
<name>A0A8S3WER4_PARAO</name>
<reference evidence="2" key="1">
    <citation type="submission" date="2021-04" db="EMBL/GenBank/DDBJ databases">
        <authorList>
            <person name="Tunstrom K."/>
        </authorList>
    </citation>
    <scope>NUCLEOTIDE SEQUENCE</scope>
</reference>
<keyword evidence="3" id="KW-1185">Reference proteome</keyword>
<evidence type="ECO:0000256" key="1">
    <source>
        <dbReference type="SAM" id="SignalP"/>
    </source>
</evidence>
<dbReference type="EMBL" id="CAJQZP010000288">
    <property type="protein sequence ID" value="CAG4953787.1"/>
    <property type="molecule type" value="Genomic_DNA"/>
</dbReference>
<evidence type="ECO:0000313" key="3">
    <source>
        <dbReference type="Proteomes" id="UP000691718"/>
    </source>
</evidence>
<dbReference type="OrthoDB" id="7445506at2759"/>
<dbReference type="AlphaFoldDB" id="A0A8S3WER4"/>
<dbReference type="Proteomes" id="UP000691718">
    <property type="component" value="Unassembled WGS sequence"/>
</dbReference>
<gene>
    <name evidence="2" type="ORF">PAPOLLO_LOCUS4956</name>
</gene>
<proteinExistence type="predicted"/>
<evidence type="ECO:0000313" key="2">
    <source>
        <dbReference type="EMBL" id="CAG4953787.1"/>
    </source>
</evidence>
<keyword evidence="1" id="KW-0732">Signal</keyword>